<keyword evidence="2" id="KW-0472">Membrane</keyword>
<protein>
    <submittedName>
        <fullName evidence="3">Uncharacterized protein</fullName>
    </submittedName>
</protein>
<organism evidence="4">
    <name type="scientific">Schizophyllum commune (strain H4-8 / FGSC 9210)</name>
    <name type="common">Split gill fungus</name>
    <dbReference type="NCBI Taxonomy" id="578458"/>
    <lineage>
        <taxon>Eukaryota</taxon>
        <taxon>Fungi</taxon>
        <taxon>Dikarya</taxon>
        <taxon>Basidiomycota</taxon>
        <taxon>Agaricomycotina</taxon>
        <taxon>Agaricomycetes</taxon>
        <taxon>Agaricomycetidae</taxon>
        <taxon>Agaricales</taxon>
        <taxon>Schizophyllaceae</taxon>
        <taxon>Schizophyllum</taxon>
    </lineage>
</organism>
<dbReference type="GeneID" id="9587070"/>
<feature type="compositionally biased region" description="Acidic residues" evidence="1">
    <location>
        <begin position="462"/>
        <end position="489"/>
    </location>
</feature>
<proteinExistence type="predicted"/>
<feature type="compositionally biased region" description="Basic residues" evidence="1">
    <location>
        <begin position="613"/>
        <end position="625"/>
    </location>
</feature>
<dbReference type="InParanoid" id="D8PTY8"/>
<feature type="compositionally biased region" description="Low complexity" evidence="1">
    <location>
        <begin position="565"/>
        <end position="580"/>
    </location>
</feature>
<reference evidence="3 4" key="1">
    <citation type="journal article" date="2010" name="Nat. Biotechnol.">
        <title>Genome sequence of the model mushroom Schizophyllum commune.</title>
        <authorList>
            <person name="Ohm R.A."/>
            <person name="de Jong J.F."/>
            <person name="Lugones L.G."/>
            <person name="Aerts A."/>
            <person name="Kothe E."/>
            <person name="Stajich J.E."/>
            <person name="de Vries R.P."/>
            <person name="Record E."/>
            <person name="Levasseur A."/>
            <person name="Baker S.E."/>
            <person name="Bartholomew K.A."/>
            <person name="Coutinho P.M."/>
            <person name="Erdmann S."/>
            <person name="Fowler T.J."/>
            <person name="Gathman A.C."/>
            <person name="Lombard V."/>
            <person name="Henrissat B."/>
            <person name="Knabe N."/>
            <person name="Kuees U."/>
            <person name="Lilly W.W."/>
            <person name="Lindquist E."/>
            <person name="Lucas S."/>
            <person name="Magnuson J.K."/>
            <person name="Piumi F."/>
            <person name="Raudaskoski M."/>
            <person name="Salamov A."/>
            <person name="Schmutz J."/>
            <person name="Schwarze F.W.M.R."/>
            <person name="vanKuyk P.A."/>
            <person name="Horton J.S."/>
            <person name="Grigoriev I.V."/>
            <person name="Woesten H.A.B."/>
        </authorList>
    </citation>
    <scope>NUCLEOTIDE SEQUENCE [LARGE SCALE GENOMIC DNA]</scope>
    <source>
        <strain evidence="4">H4-8 / FGSC 9210</strain>
    </source>
</reference>
<feature type="region of interest" description="Disordered" evidence="1">
    <location>
        <begin position="1"/>
        <end position="46"/>
    </location>
</feature>
<dbReference type="RefSeq" id="XP_003035571.1">
    <property type="nucleotide sequence ID" value="XM_003035525.1"/>
</dbReference>
<sequence>MATVPDDAGGPPPDGQVPERTPSPGFDPRYLEFRTPSDSPQTPEERPRYLRKKIVSIIGYAVCLFTGMMPSFYLLECMHIIPRSLHRTHWVMFFCFREAVGIMINGERNLNLDTFGNCDLGRKEFHAMLDGPSVKEGEYGQGEIALRPKNMSKEVAHIRKHWGEDYEKMYPELYYEYDIYGFLRPDKDAPFYGIFPNPDRTYGHLTKQQRADLLRELDVRIAEPSESGDALTPEDVANEKKPPCSGKGDPIPHILKAGCQGYTRRSHLKPVMAMFDYVWKIKYRLDHPELGLIKTIPEEDLAYFEDVLWPEFKDWYEPTPEIQAAMDEYVLPGKRKLRNQAVKSEPIAQPNFTGSAPAPRANTTDGVFNNNDFADAPSQPERGTRPCPTAARSNPLWNGSPPRRSVDDDFYGESAPSTPCPPPPEDGPEFGPAASSEDSDDAATPKATTVPLPAVPETLDHDGDDESDLSSLSDDESDLTSLDSDDESDTSTLTSLGSESDDDAPRTSSAADDDDSDLSSLTESALPSSASSSFTDIVPPAPESTQHATAPISEAVIAISGPSNSALSAPSSDQPSQPSRQLREHNATGKAAVKRAHEDVSVDDDDLDMPKEKKPRATKNMPKVKKSADDAEEPATTSKKGKGRA</sequence>
<accession>D8PTY8</accession>
<gene>
    <name evidence="3" type="ORF">SCHCODRAFT_232029</name>
</gene>
<dbReference type="KEGG" id="scm:SCHCO_02743662"/>
<keyword evidence="4" id="KW-1185">Reference proteome</keyword>
<dbReference type="OrthoDB" id="10417281at2759"/>
<name>D8PTY8_SCHCM</name>
<keyword evidence="2" id="KW-0812">Transmembrane</keyword>
<evidence type="ECO:0000256" key="2">
    <source>
        <dbReference type="SAM" id="Phobius"/>
    </source>
</evidence>
<feature type="transmembrane region" description="Helical" evidence="2">
    <location>
        <begin position="54"/>
        <end position="75"/>
    </location>
</feature>
<keyword evidence="2" id="KW-1133">Transmembrane helix</keyword>
<feature type="compositionally biased region" description="Polar residues" evidence="1">
    <location>
        <begin position="361"/>
        <end position="372"/>
    </location>
</feature>
<feature type="region of interest" description="Disordered" evidence="1">
    <location>
        <begin position="224"/>
        <end position="249"/>
    </location>
</feature>
<dbReference type="Proteomes" id="UP000007431">
    <property type="component" value="Unassembled WGS sequence"/>
</dbReference>
<dbReference type="AlphaFoldDB" id="D8PTY8"/>
<feature type="compositionally biased region" description="Low complexity" evidence="1">
    <location>
        <begin position="518"/>
        <end position="533"/>
    </location>
</feature>
<evidence type="ECO:0000256" key="1">
    <source>
        <dbReference type="SAM" id="MobiDB-lite"/>
    </source>
</evidence>
<dbReference type="EMBL" id="GL377303">
    <property type="protein sequence ID" value="EFJ00669.1"/>
    <property type="molecule type" value="Genomic_DNA"/>
</dbReference>
<dbReference type="HOGENOM" id="CLU_424617_0_0_1"/>
<evidence type="ECO:0000313" key="4">
    <source>
        <dbReference type="Proteomes" id="UP000007431"/>
    </source>
</evidence>
<evidence type="ECO:0000313" key="3">
    <source>
        <dbReference type="EMBL" id="EFJ00669.1"/>
    </source>
</evidence>
<dbReference type="VEuPathDB" id="FungiDB:SCHCODRAFT_02743662"/>
<feature type="region of interest" description="Disordered" evidence="1">
    <location>
        <begin position="344"/>
        <end position="645"/>
    </location>
</feature>